<evidence type="ECO:0000259" key="10">
    <source>
        <dbReference type="Pfam" id="PF13839"/>
    </source>
</evidence>
<keyword evidence="13" id="KW-1185">Reference proteome</keyword>
<name>A0A8J5HTC7_ZINOF</name>
<evidence type="ECO:0000256" key="3">
    <source>
        <dbReference type="ARBA" id="ARBA00022692"/>
    </source>
</evidence>
<keyword evidence="5 9" id="KW-1133">Transmembrane helix</keyword>
<dbReference type="EMBL" id="JACMSC010000004">
    <property type="protein sequence ID" value="KAG6524644.1"/>
    <property type="molecule type" value="Genomic_DNA"/>
</dbReference>
<evidence type="ECO:0000256" key="5">
    <source>
        <dbReference type="ARBA" id="ARBA00022989"/>
    </source>
</evidence>
<dbReference type="InterPro" id="IPR025846">
    <property type="entry name" value="TBL_N"/>
</dbReference>
<dbReference type="Proteomes" id="UP000734854">
    <property type="component" value="Unassembled WGS sequence"/>
</dbReference>
<feature type="transmembrane region" description="Helical" evidence="9">
    <location>
        <begin position="21"/>
        <end position="42"/>
    </location>
</feature>
<evidence type="ECO:0000256" key="8">
    <source>
        <dbReference type="SAM" id="MobiDB-lite"/>
    </source>
</evidence>
<evidence type="ECO:0000313" key="13">
    <source>
        <dbReference type="Proteomes" id="UP000734854"/>
    </source>
</evidence>
<evidence type="ECO:0000256" key="1">
    <source>
        <dbReference type="ARBA" id="ARBA00004323"/>
    </source>
</evidence>
<dbReference type="GO" id="GO:1990538">
    <property type="term" value="F:xylan O-acetyltransferase activity"/>
    <property type="evidence" value="ECO:0007669"/>
    <property type="project" value="UniProtKB-ARBA"/>
</dbReference>
<dbReference type="GO" id="GO:0000139">
    <property type="term" value="C:Golgi membrane"/>
    <property type="evidence" value="ECO:0007669"/>
    <property type="project" value="UniProtKB-SubCell"/>
</dbReference>
<evidence type="ECO:0008006" key="14">
    <source>
        <dbReference type="Google" id="ProtNLM"/>
    </source>
</evidence>
<protein>
    <recommendedName>
        <fullName evidence="14">Trichome birefringence-like N-terminal domain-containing protein</fullName>
    </recommendedName>
</protein>
<dbReference type="InterPro" id="IPR026057">
    <property type="entry name" value="TBL_C"/>
</dbReference>
<evidence type="ECO:0000256" key="4">
    <source>
        <dbReference type="ARBA" id="ARBA00022968"/>
    </source>
</evidence>
<feature type="compositionally biased region" description="Basic and acidic residues" evidence="8">
    <location>
        <begin position="314"/>
        <end position="324"/>
    </location>
</feature>
<keyword evidence="7 9" id="KW-0472">Membrane</keyword>
<evidence type="ECO:0000256" key="6">
    <source>
        <dbReference type="ARBA" id="ARBA00023034"/>
    </source>
</evidence>
<comment type="caution">
    <text evidence="12">The sequence shown here is derived from an EMBL/GenBank/DDBJ whole genome shotgun (WGS) entry which is preliminary data.</text>
</comment>
<feature type="domain" description="Trichome birefringence-like C-terminal" evidence="10">
    <location>
        <begin position="122"/>
        <end position="252"/>
    </location>
</feature>
<feature type="region of interest" description="Disordered" evidence="8">
    <location>
        <begin position="252"/>
        <end position="280"/>
    </location>
</feature>
<organism evidence="12 13">
    <name type="scientific">Zingiber officinale</name>
    <name type="common">Ginger</name>
    <name type="synonym">Amomum zingiber</name>
    <dbReference type="NCBI Taxonomy" id="94328"/>
    <lineage>
        <taxon>Eukaryota</taxon>
        <taxon>Viridiplantae</taxon>
        <taxon>Streptophyta</taxon>
        <taxon>Embryophyta</taxon>
        <taxon>Tracheophyta</taxon>
        <taxon>Spermatophyta</taxon>
        <taxon>Magnoliopsida</taxon>
        <taxon>Liliopsida</taxon>
        <taxon>Zingiberales</taxon>
        <taxon>Zingiberaceae</taxon>
        <taxon>Zingiber</taxon>
    </lineage>
</organism>
<dbReference type="Pfam" id="PF13839">
    <property type="entry name" value="PC-Esterase"/>
    <property type="match status" value="2"/>
</dbReference>
<evidence type="ECO:0000256" key="7">
    <source>
        <dbReference type="ARBA" id="ARBA00023136"/>
    </source>
</evidence>
<feature type="domain" description="Trichome birefringence-like C-terminal" evidence="10">
    <location>
        <begin position="254"/>
        <end position="352"/>
    </location>
</feature>
<evidence type="ECO:0000256" key="9">
    <source>
        <dbReference type="SAM" id="Phobius"/>
    </source>
</evidence>
<proteinExistence type="inferred from homology"/>
<accession>A0A8J5HTC7</accession>
<dbReference type="AlphaFoldDB" id="A0A8J5HTC7"/>
<comment type="subcellular location">
    <subcellularLocation>
        <location evidence="1">Golgi apparatus membrane</location>
        <topology evidence="1">Single-pass type II membrane protein</topology>
    </subcellularLocation>
</comment>
<sequence length="365" mass="41431">MEKPPPPPLFFFFFKRSETSPCILTLFLLLLFSFFLLLLHWLTPFQPLLFLRVAGGSAYGERPPSGAACDYSSGRWVWDGTRRAECYSEDCPFLDPGFRCRNNGRPDSGYLYWRWQPHGCDLPKFNASELLERSRNGKIIFVGDSIGRNQWESLVCLLAKAAVNQSSIYEKYGSPITKHKGFLSIVFRDHNLTVEYYRAPFLAAVGRPPPASPSQVRSAIHLDALNWQSKRWVDADVLVLNAGHWWNQKKTTGSNGTWDEGGTCSTYTEPERSSSASGPEPWNNWIIGEAVEWMKSGGKKARVLNITHLTELRRDGHPSKHREPGTPANSPEDCSHWCLPGVPDTWNHLLYAHLLSMNYDTRKNV</sequence>
<dbReference type="PANTHER" id="PTHR32285">
    <property type="entry name" value="PROTEIN TRICHOME BIREFRINGENCE-LIKE 9-RELATED"/>
    <property type="match status" value="1"/>
</dbReference>
<feature type="domain" description="Trichome birefringence-like N-terminal" evidence="11">
    <location>
        <begin position="68"/>
        <end position="121"/>
    </location>
</feature>
<evidence type="ECO:0000313" key="12">
    <source>
        <dbReference type="EMBL" id="KAG6524644.1"/>
    </source>
</evidence>
<keyword evidence="6" id="KW-0333">Golgi apparatus</keyword>
<dbReference type="PANTHER" id="PTHR32285:SF53">
    <property type="entry name" value="PROTEIN TRICHOME BIREFRINGENCE-LIKE 9"/>
    <property type="match status" value="1"/>
</dbReference>
<gene>
    <name evidence="12" type="ORF">ZIOFF_014579</name>
</gene>
<feature type="compositionally biased region" description="Polar residues" evidence="8">
    <location>
        <begin position="252"/>
        <end position="277"/>
    </location>
</feature>
<evidence type="ECO:0000256" key="2">
    <source>
        <dbReference type="ARBA" id="ARBA00007727"/>
    </source>
</evidence>
<evidence type="ECO:0000259" key="11">
    <source>
        <dbReference type="Pfam" id="PF14416"/>
    </source>
</evidence>
<dbReference type="Pfam" id="PF14416">
    <property type="entry name" value="PMR5N"/>
    <property type="match status" value="1"/>
</dbReference>
<feature type="region of interest" description="Disordered" evidence="8">
    <location>
        <begin position="314"/>
        <end position="333"/>
    </location>
</feature>
<reference evidence="12 13" key="1">
    <citation type="submission" date="2020-08" db="EMBL/GenBank/DDBJ databases">
        <title>Plant Genome Project.</title>
        <authorList>
            <person name="Zhang R.-G."/>
        </authorList>
    </citation>
    <scope>NUCLEOTIDE SEQUENCE [LARGE SCALE GENOMIC DNA]</scope>
    <source>
        <tissue evidence="12">Rhizome</tissue>
    </source>
</reference>
<dbReference type="InterPro" id="IPR029962">
    <property type="entry name" value="TBL"/>
</dbReference>
<keyword evidence="4" id="KW-0735">Signal-anchor</keyword>
<comment type="similarity">
    <text evidence="2">Belongs to the PC-esterase family. TBL subfamily.</text>
</comment>
<keyword evidence="3 9" id="KW-0812">Transmembrane</keyword>